<gene>
    <name evidence="2" type="ORF">PG991_009560</name>
</gene>
<keyword evidence="3" id="KW-1185">Reference proteome</keyword>
<keyword evidence="1" id="KW-0812">Transmembrane</keyword>
<protein>
    <submittedName>
        <fullName evidence="2">Uncharacterized protein</fullName>
    </submittedName>
</protein>
<sequence>MDQRFRSYSSYSKSPWHPYRWDKTWEKREERIISAERFNSGLLTTIPENQPPSPQTTNIKKSSTNLHAVTGFTILIAAIPAMIGWGQSELGPGSTEDADFWWLLTGMAFQLQTLSLFAARLLLSSSTKPTVGRPWLHAYVWVGILSIISAFPLYLWVSVRYSSAAVFLGSVDAALLHVQVTLATSFATTPEMKPKED</sequence>
<keyword evidence="1" id="KW-1133">Transmembrane helix</keyword>
<feature type="transmembrane region" description="Helical" evidence="1">
    <location>
        <begin position="135"/>
        <end position="157"/>
    </location>
</feature>
<feature type="transmembrane region" description="Helical" evidence="1">
    <location>
        <begin position="100"/>
        <end position="123"/>
    </location>
</feature>
<dbReference type="Proteomes" id="UP001396898">
    <property type="component" value="Unassembled WGS sequence"/>
</dbReference>
<organism evidence="2 3">
    <name type="scientific">Apiospora marii</name>
    <dbReference type="NCBI Taxonomy" id="335849"/>
    <lineage>
        <taxon>Eukaryota</taxon>
        <taxon>Fungi</taxon>
        <taxon>Dikarya</taxon>
        <taxon>Ascomycota</taxon>
        <taxon>Pezizomycotina</taxon>
        <taxon>Sordariomycetes</taxon>
        <taxon>Xylariomycetidae</taxon>
        <taxon>Amphisphaeriales</taxon>
        <taxon>Apiosporaceae</taxon>
        <taxon>Apiospora</taxon>
    </lineage>
</organism>
<name>A0ABR1RJ30_9PEZI</name>
<proteinExistence type="predicted"/>
<evidence type="ECO:0000256" key="1">
    <source>
        <dbReference type="SAM" id="Phobius"/>
    </source>
</evidence>
<comment type="caution">
    <text evidence="2">The sequence shown here is derived from an EMBL/GenBank/DDBJ whole genome shotgun (WGS) entry which is preliminary data.</text>
</comment>
<reference evidence="2 3" key="1">
    <citation type="submission" date="2023-01" db="EMBL/GenBank/DDBJ databases">
        <title>Analysis of 21 Apiospora genomes using comparative genomics revels a genus with tremendous synthesis potential of carbohydrate active enzymes and secondary metabolites.</title>
        <authorList>
            <person name="Sorensen T."/>
        </authorList>
    </citation>
    <scope>NUCLEOTIDE SEQUENCE [LARGE SCALE GENOMIC DNA]</scope>
    <source>
        <strain evidence="2 3">CBS 20057</strain>
    </source>
</reference>
<keyword evidence="1" id="KW-0472">Membrane</keyword>
<feature type="transmembrane region" description="Helical" evidence="1">
    <location>
        <begin position="66"/>
        <end position="88"/>
    </location>
</feature>
<evidence type="ECO:0000313" key="3">
    <source>
        <dbReference type="Proteomes" id="UP001396898"/>
    </source>
</evidence>
<dbReference type="EMBL" id="JAQQWI010000014">
    <property type="protein sequence ID" value="KAK8013289.1"/>
    <property type="molecule type" value="Genomic_DNA"/>
</dbReference>
<evidence type="ECO:0000313" key="2">
    <source>
        <dbReference type="EMBL" id="KAK8013289.1"/>
    </source>
</evidence>
<accession>A0ABR1RJ30</accession>